<reference evidence="1 2" key="1">
    <citation type="journal article" date="2012" name="Genome Biol.">
        <title>Genome and low-iron response of an oceanic diatom adapted to chronic iron limitation.</title>
        <authorList>
            <person name="Lommer M."/>
            <person name="Specht M."/>
            <person name="Roy A.S."/>
            <person name="Kraemer L."/>
            <person name="Andreson R."/>
            <person name="Gutowska M.A."/>
            <person name="Wolf J."/>
            <person name="Bergner S.V."/>
            <person name="Schilhabel M.B."/>
            <person name="Klostermeier U.C."/>
            <person name="Beiko R.G."/>
            <person name="Rosenstiel P."/>
            <person name="Hippler M."/>
            <person name="Laroche J."/>
        </authorList>
    </citation>
    <scope>NUCLEOTIDE SEQUENCE [LARGE SCALE GENOMIC DNA]</scope>
    <source>
        <strain evidence="1 2">CCMP1005</strain>
    </source>
</reference>
<proteinExistence type="predicted"/>
<keyword evidence="2" id="KW-1185">Reference proteome</keyword>
<comment type="caution">
    <text evidence="1">The sequence shown here is derived from an EMBL/GenBank/DDBJ whole genome shotgun (WGS) entry which is preliminary data.</text>
</comment>
<evidence type="ECO:0000313" key="1">
    <source>
        <dbReference type="EMBL" id="EJK52042.1"/>
    </source>
</evidence>
<accession>K0RZH7</accession>
<sequence>MHYSRQPCVTVHSLFNSDSRPCRSTYLLCRTSFVVLVIINGKSMKRLALESNAEGQGCSSFKSQRHHKFIRIECSVQKLLR</sequence>
<organism evidence="1 2">
    <name type="scientific">Thalassiosira oceanica</name>
    <name type="common">Marine diatom</name>
    <dbReference type="NCBI Taxonomy" id="159749"/>
    <lineage>
        <taxon>Eukaryota</taxon>
        <taxon>Sar</taxon>
        <taxon>Stramenopiles</taxon>
        <taxon>Ochrophyta</taxon>
        <taxon>Bacillariophyta</taxon>
        <taxon>Coscinodiscophyceae</taxon>
        <taxon>Thalassiosirophycidae</taxon>
        <taxon>Thalassiosirales</taxon>
        <taxon>Thalassiosiraceae</taxon>
        <taxon>Thalassiosira</taxon>
    </lineage>
</organism>
<name>K0RZH7_THAOC</name>
<gene>
    <name evidence="1" type="ORF">THAOC_28728</name>
</gene>
<feature type="non-terminal residue" evidence="1">
    <location>
        <position position="81"/>
    </location>
</feature>
<evidence type="ECO:0000313" key="2">
    <source>
        <dbReference type="Proteomes" id="UP000266841"/>
    </source>
</evidence>
<dbReference type="Proteomes" id="UP000266841">
    <property type="component" value="Unassembled WGS sequence"/>
</dbReference>
<protein>
    <submittedName>
        <fullName evidence="1">Uncharacterized protein</fullName>
    </submittedName>
</protein>
<dbReference type="EMBL" id="AGNL01040553">
    <property type="protein sequence ID" value="EJK52042.1"/>
    <property type="molecule type" value="Genomic_DNA"/>
</dbReference>
<dbReference type="AlphaFoldDB" id="K0RZH7"/>